<dbReference type="AlphaFoldDB" id="A0A803K5I8"/>
<keyword evidence="5" id="KW-0227">DNA damage</keyword>
<reference evidence="13" key="1">
    <citation type="journal article" date="2010" name="Science">
        <title>The genome of the Western clawed frog Xenopus tropicalis.</title>
        <authorList>
            <person name="Hellsten U."/>
            <person name="Harland R.M."/>
            <person name="Gilchrist M.J."/>
            <person name="Hendrix D."/>
            <person name="Jurka J."/>
            <person name="Kapitonov V."/>
            <person name="Ovcharenko I."/>
            <person name="Putnam N.H."/>
            <person name="Shu S."/>
            <person name="Taher L."/>
            <person name="Blitz I.L."/>
            <person name="Blumberg B."/>
            <person name="Dichmann D.S."/>
            <person name="Dubchak I."/>
            <person name="Amaya E."/>
            <person name="Detter J.C."/>
            <person name="Fletcher R."/>
            <person name="Gerhard D.S."/>
            <person name="Goodstein D."/>
            <person name="Graves T."/>
            <person name="Grigoriev I.V."/>
            <person name="Grimwood J."/>
            <person name="Kawashima T."/>
            <person name="Lindquist E."/>
            <person name="Lucas S.M."/>
            <person name="Mead P.E."/>
            <person name="Mitros T."/>
            <person name="Ogino H."/>
            <person name="Ohta Y."/>
            <person name="Poliakov A.V."/>
            <person name="Pollet N."/>
            <person name="Robert J."/>
            <person name="Salamov A."/>
            <person name="Sater A.K."/>
            <person name="Schmutz J."/>
            <person name="Terry A."/>
            <person name="Vize P.D."/>
            <person name="Warren W.C."/>
            <person name="Wells D."/>
            <person name="Wills A."/>
            <person name="Wilson R.K."/>
            <person name="Zimmerman L.B."/>
            <person name="Zorn A.M."/>
            <person name="Grainger R."/>
            <person name="Grammer T."/>
            <person name="Khokha M.K."/>
            <person name="Richardson P.M."/>
            <person name="Rokhsar D.S."/>
        </authorList>
    </citation>
    <scope>NUCLEOTIDE SEQUENCE [LARGE SCALE GENOMIC DNA]</scope>
    <source>
        <strain evidence="13">Nigerian</strain>
    </source>
</reference>
<dbReference type="EC" id="3.1.11.2" evidence="3"/>
<keyword evidence="10" id="KW-0464">Manganese</keyword>
<dbReference type="GO" id="GO:0046872">
    <property type="term" value="F:metal ion binding"/>
    <property type="evidence" value="ECO:0007669"/>
    <property type="project" value="UniProtKB-KW"/>
</dbReference>
<comment type="catalytic activity">
    <reaction evidence="1">
        <text>Exonucleolytic cleavage in the 3'- to 5'-direction to yield nucleoside 5'-phosphates.</text>
        <dbReference type="EC" id="3.1.11.2"/>
    </reaction>
</comment>
<dbReference type="InterPro" id="IPR036691">
    <property type="entry name" value="Endo/exonu/phosph_ase_sf"/>
</dbReference>
<evidence type="ECO:0000256" key="3">
    <source>
        <dbReference type="ARBA" id="ARBA00012115"/>
    </source>
</evidence>
<evidence type="ECO:0000256" key="8">
    <source>
        <dbReference type="ARBA" id="ARBA00023204"/>
    </source>
</evidence>
<feature type="binding site" evidence="10">
    <location>
        <position position="213"/>
    </location>
    <ligand>
        <name>Mg(2+)</name>
        <dbReference type="ChEBI" id="CHEBI:18420"/>
        <label>1</label>
    </ligand>
</feature>
<dbReference type="PANTHER" id="PTHR22748:SF26">
    <property type="entry name" value="ENDONUCLEASE_EXONUCLEASE_PHOSPHATASE DOMAIN-CONTAINING PROTEIN"/>
    <property type="match status" value="1"/>
</dbReference>
<dbReference type="GO" id="GO:0006281">
    <property type="term" value="P:DNA repair"/>
    <property type="evidence" value="ECO:0007669"/>
    <property type="project" value="UniProtKB-KW"/>
</dbReference>
<dbReference type="PANTHER" id="PTHR22748">
    <property type="entry name" value="AP ENDONUCLEASE"/>
    <property type="match status" value="1"/>
</dbReference>
<feature type="binding site" evidence="10">
    <location>
        <position position="142"/>
    </location>
    <ligand>
        <name>Mg(2+)</name>
        <dbReference type="ChEBI" id="CHEBI:18420"/>
        <label>1</label>
    </ligand>
</feature>
<feature type="site" description="Important for catalytic activity" evidence="11">
    <location>
        <position position="189"/>
    </location>
</feature>
<feature type="site" description="Interaction with DNA substrate" evidence="11">
    <location>
        <position position="214"/>
    </location>
</feature>
<comment type="cofactor">
    <cofactor evidence="10">
        <name>Mg(2+)</name>
        <dbReference type="ChEBI" id="CHEBI:18420"/>
    </cofactor>
    <cofactor evidence="10">
        <name>Mn(2+)</name>
        <dbReference type="ChEBI" id="CHEBI:29035"/>
    </cofactor>
    <text evidence="10">Probably binds two magnesium or manganese ions per subunit.</text>
</comment>
<feature type="active site" description="Proton acceptor" evidence="9">
    <location>
        <position position="214"/>
    </location>
</feature>
<keyword evidence="4 10" id="KW-0479">Metal-binding</keyword>
<evidence type="ECO:0000256" key="7">
    <source>
        <dbReference type="ARBA" id="ARBA00022842"/>
    </source>
</evidence>
<evidence type="ECO:0000259" key="12">
    <source>
        <dbReference type="Pfam" id="PF03372"/>
    </source>
</evidence>
<dbReference type="CDD" id="cd09076">
    <property type="entry name" value="L1-EN"/>
    <property type="match status" value="1"/>
</dbReference>
<evidence type="ECO:0000313" key="13">
    <source>
        <dbReference type="Ensembl" id="ENSXETP00000115624"/>
    </source>
</evidence>
<comment type="similarity">
    <text evidence="2">Belongs to the DNA repair enzymes AP/ExoA family.</text>
</comment>
<dbReference type="InterPro" id="IPR004808">
    <property type="entry name" value="AP_endonuc_1"/>
</dbReference>
<feature type="active site" evidence="9">
    <location>
        <position position="110"/>
    </location>
</feature>
<dbReference type="Ensembl" id="ENSXETT00000118126">
    <property type="protein sequence ID" value="ENSXETP00000115624"/>
    <property type="gene ID" value="ENSXETG00000041441"/>
</dbReference>
<dbReference type="InParanoid" id="A0A803K5I8"/>
<evidence type="ECO:0000256" key="9">
    <source>
        <dbReference type="PIRSR" id="PIRSR604808-1"/>
    </source>
</evidence>
<sequence>IMIKLISLNVKGLNSITKRYLTLKELKTLKADVAFIQQTHFDVHRPHKLSSRYFPTSYFASNAHKKAGVAILIHKDCPLMVTQVISDPEGHYLLLSATFLGTPVSLLNVYSPNKRQNTFLHKILNKLSIHFHPYLIMGGDFNMVYSQTMDRFRQLMRQNVLFDSWRINHPCEKQYTFYSNPHKLHTRIDYFLISQPCLSLDFSTDIHPITWSDHPTSPSFQIQIFRPSTARLPLKR</sequence>
<evidence type="ECO:0000256" key="10">
    <source>
        <dbReference type="PIRSR" id="PIRSR604808-2"/>
    </source>
</evidence>
<keyword evidence="7 10" id="KW-0460">Magnesium</keyword>
<keyword evidence="8" id="KW-0234">DNA repair</keyword>
<evidence type="ECO:0000256" key="2">
    <source>
        <dbReference type="ARBA" id="ARBA00007092"/>
    </source>
</evidence>
<evidence type="ECO:0000256" key="4">
    <source>
        <dbReference type="ARBA" id="ARBA00022723"/>
    </source>
</evidence>
<dbReference type="GO" id="GO:0008311">
    <property type="term" value="F:double-stranded DNA 3'-5' DNA exonuclease activity"/>
    <property type="evidence" value="ECO:0007669"/>
    <property type="project" value="UniProtKB-EC"/>
</dbReference>
<dbReference type="SUPFAM" id="SSF56219">
    <property type="entry name" value="DNase I-like"/>
    <property type="match status" value="1"/>
</dbReference>
<accession>A0A803K5I8</accession>
<evidence type="ECO:0000256" key="5">
    <source>
        <dbReference type="ARBA" id="ARBA00022763"/>
    </source>
</evidence>
<feature type="binding site" evidence="10">
    <location>
        <position position="140"/>
    </location>
    <ligand>
        <name>Mg(2+)</name>
        <dbReference type="ChEBI" id="CHEBI:18420"/>
        <label>1</label>
    </ligand>
</feature>
<organism evidence="13">
    <name type="scientific">Xenopus tropicalis</name>
    <name type="common">Western clawed frog</name>
    <name type="synonym">Silurana tropicalis</name>
    <dbReference type="NCBI Taxonomy" id="8364"/>
    <lineage>
        <taxon>Eukaryota</taxon>
        <taxon>Metazoa</taxon>
        <taxon>Chordata</taxon>
        <taxon>Craniata</taxon>
        <taxon>Vertebrata</taxon>
        <taxon>Euteleostomi</taxon>
        <taxon>Amphibia</taxon>
        <taxon>Batrachia</taxon>
        <taxon>Anura</taxon>
        <taxon>Pipoidea</taxon>
        <taxon>Pipidae</taxon>
        <taxon>Xenopodinae</taxon>
        <taxon>Xenopus</taxon>
        <taxon>Silurana</taxon>
    </lineage>
</organism>
<dbReference type="InterPro" id="IPR005135">
    <property type="entry name" value="Endo/exonuclease/phosphatase"/>
</dbReference>
<feature type="binding site" evidence="10">
    <location>
        <position position="214"/>
    </location>
    <ligand>
        <name>Mg(2+)</name>
        <dbReference type="ChEBI" id="CHEBI:18420"/>
        <label>1</label>
    </ligand>
</feature>
<name>A0A803K5I8_XENTR</name>
<reference evidence="13" key="2">
    <citation type="submission" date="2021-03" db="UniProtKB">
        <authorList>
            <consortium name="Ensembl"/>
        </authorList>
    </citation>
    <scope>IDENTIFICATION</scope>
</reference>
<dbReference type="Pfam" id="PF03372">
    <property type="entry name" value="Exo_endo_phos"/>
    <property type="match status" value="1"/>
</dbReference>
<proteinExistence type="inferred from homology"/>
<dbReference type="Gene3D" id="3.60.10.10">
    <property type="entry name" value="Endonuclease/exonuclease/phosphatase"/>
    <property type="match status" value="1"/>
</dbReference>
<evidence type="ECO:0000256" key="11">
    <source>
        <dbReference type="PIRSR" id="PIRSR604808-3"/>
    </source>
</evidence>
<feature type="active site" description="Proton donor/acceptor" evidence="9">
    <location>
        <position position="140"/>
    </location>
</feature>
<feature type="domain" description="Endonuclease/exonuclease/phosphatase" evidence="12">
    <location>
        <begin position="23"/>
        <end position="214"/>
    </location>
</feature>
<dbReference type="GeneTree" id="ENSGT01010000228674"/>
<feature type="binding site" evidence="10">
    <location>
        <position position="9"/>
    </location>
    <ligand>
        <name>Mg(2+)</name>
        <dbReference type="ChEBI" id="CHEBI:18420"/>
        <label>1</label>
    </ligand>
</feature>
<evidence type="ECO:0000256" key="6">
    <source>
        <dbReference type="ARBA" id="ARBA00022801"/>
    </source>
</evidence>
<feature type="site" description="Transition state stabilizer" evidence="11">
    <location>
        <position position="142"/>
    </location>
</feature>
<keyword evidence="6" id="KW-0378">Hydrolase</keyword>
<evidence type="ECO:0000256" key="1">
    <source>
        <dbReference type="ARBA" id="ARBA00000493"/>
    </source>
</evidence>
<protein>
    <recommendedName>
        <fullName evidence="3">exodeoxyribonuclease III</fullName>
        <ecNumber evidence="3">3.1.11.2</ecNumber>
    </recommendedName>
</protein>